<reference evidence="2 4" key="1">
    <citation type="submission" date="2017-05" db="EMBL/GenBank/DDBJ databases">
        <authorList>
            <person name="Blom J."/>
        </authorList>
    </citation>
    <scope>NUCLEOTIDE SEQUENCE [LARGE SCALE GENOMIC DNA]</scope>
    <source>
        <strain evidence="2">PD885</strain>
    </source>
</reference>
<dbReference type="AlphaFoldDB" id="A0A1Y6GSZ4"/>
<organism evidence="3 5">
    <name type="scientific">Xanthomonas fragariae</name>
    <dbReference type="NCBI Taxonomy" id="48664"/>
    <lineage>
        <taxon>Bacteria</taxon>
        <taxon>Pseudomonadati</taxon>
        <taxon>Pseudomonadota</taxon>
        <taxon>Gammaproteobacteria</taxon>
        <taxon>Lysobacterales</taxon>
        <taxon>Lysobacteraceae</taxon>
        <taxon>Xanthomonas</taxon>
    </lineage>
</organism>
<evidence type="ECO:0000313" key="4">
    <source>
        <dbReference type="Proteomes" id="UP000195877"/>
    </source>
</evidence>
<dbReference type="EMBL" id="LT853882">
    <property type="protein sequence ID" value="SMQ98303.1"/>
    <property type="molecule type" value="Genomic_DNA"/>
</dbReference>
<evidence type="ECO:0000313" key="5">
    <source>
        <dbReference type="Proteomes" id="UP000195953"/>
    </source>
</evidence>
<gene>
    <name evidence="3" type="ORF">PD5205_02946</name>
    <name evidence="2" type="ORF">PD885_01049</name>
</gene>
<evidence type="ECO:0000256" key="1">
    <source>
        <dbReference type="SAM" id="MobiDB-lite"/>
    </source>
</evidence>
<name>A0A1Y6GSZ4_9XANT</name>
<accession>A0A1Y6GSZ4</accession>
<evidence type="ECO:0000313" key="2">
    <source>
        <dbReference type="EMBL" id="SMQ98303.1"/>
    </source>
</evidence>
<dbReference type="PANTHER" id="PTHR38597">
    <property type="entry name" value="BLL3834 PROTEIN"/>
    <property type="match status" value="1"/>
</dbReference>
<proteinExistence type="predicted"/>
<evidence type="ECO:0000313" key="3">
    <source>
        <dbReference type="EMBL" id="SMR04233.1"/>
    </source>
</evidence>
<keyword evidence="4" id="KW-1185">Reference proteome</keyword>
<dbReference type="PANTHER" id="PTHR38597:SF1">
    <property type="entry name" value="BLL3834 PROTEIN"/>
    <property type="match status" value="1"/>
</dbReference>
<feature type="region of interest" description="Disordered" evidence="1">
    <location>
        <begin position="109"/>
        <end position="134"/>
    </location>
</feature>
<dbReference type="Pfam" id="PF05559">
    <property type="entry name" value="DUF763"/>
    <property type="match status" value="1"/>
</dbReference>
<dbReference type="Proteomes" id="UP000195877">
    <property type="component" value="Chromosome 1"/>
</dbReference>
<sequence length="134" mass="14887">MGARTLRSLAMVAEVMHGTPCRFSDPARFSLAHGGKDRHPFPVPTRVLDHTIGVLKQAMQQARLGNDERLQAIARLDAQARRLEATAQGPTVDYYIAQERRDSHRYGGRSVFGWEQAPDSAQPAPPMRARAGQR</sequence>
<dbReference type="EMBL" id="LT853885">
    <property type="protein sequence ID" value="SMR04233.1"/>
    <property type="molecule type" value="Genomic_DNA"/>
</dbReference>
<dbReference type="InterPro" id="IPR008482">
    <property type="entry name" value="DUF763"/>
</dbReference>
<protein>
    <submittedName>
        <fullName evidence="3">Uncharacterized protein</fullName>
    </submittedName>
</protein>
<dbReference type="Proteomes" id="UP000195953">
    <property type="component" value="Chromosome 1"/>
</dbReference>
<reference evidence="3 5" key="2">
    <citation type="submission" date="2017-05" db="EMBL/GenBank/DDBJ databases">
        <authorList>
            <person name="Song R."/>
            <person name="Chenine A.L."/>
            <person name="Ruprecht R.M."/>
        </authorList>
    </citation>
    <scope>NUCLEOTIDE SEQUENCE [LARGE SCALE GENOMIC DNA]</scope>
    <source>
        <strain evidence="3">PD5205</strain>
    </source>
</reference>